<dbReference type="InterPro" id="IPR023753">
    <property type="entry name" value="FAD/NAD-binding_dom"/>
</dbReference>
<evidence type="ECO:0000313" key="11">
    <source>
        <dbReference type="Proteomes" id="UP000434052"/>
    </source>
</evidence>
<evidence type="ECO:0000256" key="7">
    <source>
        <dbReference type="SAM" id="MobiDB-lite"/>
    </source>
</evidence>
<dbReference type="Pfam" id="PF07992">
    <property type="entry name" value="Pyr_redox_2"/>
    <property type="match status" value="1"/>
</dbReference>
<dbReference type="InterPro" id="IPR008255">
    <property type="entry name" value="Pyr_nucl-diS_OxRdtase_2_AS"/>
</dbReference>
<sequence>MKLNPFKKHEEPRENTGDAEVTESNSTTTDAGWFLPEDSRKSILKLFASLKEPVTLEAYTQPGENDAYNDFMLKFVRDLDRLSDKIILHEFHLDMPEAEARGVDFSPTLLVEPDTFRIAYRGAMLGEEGRSFMQILLHISLRNSGLQPLSRELLKELQEERNIKVFVNPSCPYCPGQVLNAFRMAVERPDLISAVCIDTAQDPATADEYDVGSVPHTVVNENLVSLGLLQEERFVLETLALRDVEELVAEARETGNVEGLNLSSRIVDELARAEVESEHVHGHEHMPVEEMDCVIIGAGPAGLTAGIYAERSGMATVILEKNIVGGAVALTPVVENYPGFATVAGKNLMDIMATHAREYCDIHEGEEVREIKVGKQVEVYTNRAVYVTKSLILATGATWRRLRVPGEDRFFGHGVNYCATCDGYLYKDKKVIIVGGGNTALTDALHLRNLGVDVTIVHRRDAFRGQQHLQDSVKEAKIPVIWNTVVKEVLGTDEGKVRAVLLENVLDGAVHEIEVDGVFVAIGINANNQLAQDLGLTLDENGFIVVDRAMRTNIPRIYAAGDLTGGVQQIVTAIGEGSVAAISAFEDSSHPYWKKGAA</sequence>
<evidence type="ECO:0000313" key="10">
    <source>
        <dbReference type="EMBL" id="TVM35968.1"/>
    </source>
</evidence>
<evidence type="ECO:0000259" key="8">
    <source>
        <dbReference type="Pfam" id="PF07992"/>
    </source>
</evidence>
<dbReference type="InterPro" id="IPR036249">
    <property type="entry name" value="Thioredoxin-like_sf"/>
</dbReference>
<evidence type="ECO:0000256" key="2">
    <source>
        <dbReference type="ARBA" id="ARBA00022630"/>
    </source>
</evidence>
<evidence type="ECO:0000256" key="4">
    <source>
        <dbReference type="ARBA" id="ARBA00023002"/>
    </source>
</evidence>
<keyword evidence="6" id="KW-0676">Redox-active center</keyword>
<reference evidence="10 11" key="1">
    <citation type="submission" date="2018-06" db="EMBL/GenBank/DDBJ databases">
        <title>Complete genome of Desulfovibrio marinus P48SEP.</title>
        <authorList>
            <person name="Crispim J.S."/>
            <person name="Vidigal P.M.P."/>
            <person name="Silva L.C.F."/>
            <person name="Araujo L.C."/>
            <person name="Laguardia C.N."/>
            <person name="Dias R.S."/>
            <person name="Sousa M.P."/>
            <person name="Paula S.O."/>
            <person name="Silva C."/>
        </authorList>
    </citation>
    <scope>NUCLEOTIDE SEQUENCE [LARGE SCALE GENOMIC DNA]</scope>
    <source>
        <strain evidence="10 11">P48SEP</strain>
    </source>
</reference>
<dbReference type="Gene3D" id="3.40.30.80">
    <property type="match status" value="1"/>
</dbReference>
<dbReference type="OrthoDB" id="9806179at2"/>
<evidence type="ECO:0000259" key="9">
    <source>
        <dbReference type="Pfam" id="PF13192"/>
    </source>
</evidence>
<dbReference type="CDD" id="cd02973">
    <property type="entry name" value="TRX_GRX_like"/>
    <property type="match status" value="1"/>
</dbReference>
<feature type="region of interest" description="Disordered" evidence="7">
    <location>
        <begin position="1"/>
        <end position="33"/>
    </location>
</feature>
<dbReference type="InterPro" id="IPR012336">
    <property type="entry name" value="Thioredoxin-like_fold"/>
</dbReference>
<name>A0A6P1ZNS9_9BACT</name>
<dbReference type="RefSeq" id="WP_144234299.1">
    <property type="nucleotide sequence ID" value="NZ_QMIF01000002.1"/>
</dbReference>
<dbReference type="EMBL" id="QMIF01000002">
    <property type="protein sequence ID" value="TVM35968.1"/>
    <property type="molecule type" value="Genomic_DNA"/>
</dbReference>
<evidence type="ECO:0000256" key="6">
    <source>
        <dbReference type="ARBA" id="ARBA00023284"/>
    </source>
</evidence>
<dbReference type="PANTHER" id="PTHR48105">
    <property type="entry name" value="THIOREDOXIN REDUCTASE 1-RELATED-RELATED"/>
    <property type="match status" value="1"/>
</dbReference>
<comment type="similarity">
    <text evidence="1">Belongs to the class-II pyridine nucleotide-disulfide oxidoreductase family.</text>
</comment>
<dbReference type="InterPro" id="IPR050097">
    <property type="entry name" value="Ferredoxin-NADP_redctase_2"/>
</dbReference>
<feature type="compositionally biased region" description="Basic and acidic residues" evidence="7">
    <location>
        <begin position="7"/>
        <end position="16"/>
    </location>
</feature>
<keyword evidence="3" id="KW-0274">FAD</keyword>
<evidence type="ECO:0000256" key="5">
    <source>
        <dbReference type="ARBA" id="ARBA00023157"/>
    </source>
</evidence>
<keyword evidence="2" id="KW-0285">Flavoprotein</keyword>
<dbReference type="AlphaFoldDB" id="A0A6P1ZNS9"/>
<dbReference type="Pfam" id="PF13192">
    <property type="entry name" value="Thioredoxin_3"/>
    <property type="match status" value="1"/>
</dbReference>
<dbReference type="Proteomes" id="UP000434052">
    <property type="component" value="Unassembled WGS sequence"/>
</dbReference>
<feature type="domain" description="Thioredoxin-like fold" evidence="9">
    <location>
        <begin position="162"/>
        <end position="238"/>
    </location>
</feature>
<dbReference type="PROSITE" id="PS00573">
    <property type="entry name" value="PYRIDINE_REDOX_2"/>
    <property type="match status" value="1"/>
</dbReference>
<proteinExistence type="inferred from homology"/>
<dbReference type="PRINTS" id="PR00469">
    <property type="entry name" value="PNDRDTASEII"/>
</dbReference>
<dbReference type="SUPFAM" id="SSF52833">
    <property type="entry name" value="Thioredoxin-like"/>
    <property type="match status" value="2"/>
</dbReference>
<dbReference type="SUPFAM" id="SSF51905">
    <property type="entry name" value="FAD/NAD(P)-binding domain"/>
    <property type="match status" value="1"/>
</dbReference>
<feature type="domain" description="FAD/NAD(P)-binding" evidence="8">
    <location>
        <begin position="291"/>
        <end position="577"/>
    </location>
</feature>
<dbReference type="GO" id="GO:0016668">
    <property type="term" value="F:oxidoreductase activity, acting on a sulfur group of donors, NAD(P) as acceptor"/>
    <property type="evidence" value="ECO:0007669"/>
    <property type="project" value="UniProtKB-ARBA"/>
</dbReference>
<dbReference type="Gene3D" id="3.50.50.60">
    <property type="entry name" value="FAD/NAD(P)-binding domain"/>
    <property type="match status" value="2"/>
</dbReference>
<organism evidence="10 11">
    <name type="scientific">Oceanidesulfovibrio marinus</name>
    <dbReference type="NCBI Taxonomy" id="370038"/>
    <lineage>
        <taxon>Bacteria</taxon>
        <taxon>Pseudomonadati</taxon>
        <taxon>Thermodesulfobacteriota</taxon>
        <taxon>Desulfovibrionia</taxon>
        <taxon>Desulfovibrionales</taxon>
        <taxon>Desulfovibrionaceae</taxon>
        <taxon>Oceanidesulfovibrio</taxon>
    </lineage>
</organism>
<dbReference type="InterPro" id="IPR036188">
    <property type="entry name" value="FAD/NAD-bd_sf"/>
</dbReference>
<comment type="caution">
    <text evidence="10">The sequence shown here is derived from an EMBL/GenBank/DDBJ whole genome shotgun (WGS) entry which is preliminary data.</text>
</comment>
<keyword evidence="4" id="KW-0560">Oxidoreductase</keyword>
<evidence type="ECO:0000256" key="1">
    <source>
        <dbReference type="ARBA" id="ARBA00009333"/>
    </source>
</evidence>
<dbReference type="PRINTS" id="PR00368">
    <property type="entry name" value="FADPNR"/>
</dbReference>
<keyword evidence="5" id="KW-1015">Disulfide bond</keyword>
<gene>
    <name evidence="10" type="ORF">DQK91_04785</name>
</gene>
<protein>
    <submittedName>
        <fullName evidence="10">Thioredoxin reductase</fullName>
    </submittedName>
</protein>
<accession>A0A6P1ZNS9</accession>
<evidence type="ECO:0000256" key="3">
    <source>
        <dbReference type="ARBA" id="ARBA00022827"/>
    </source>
</evidence>